<protein>
    <recommendedName>
        <fullName evidence="2">HTH cro/C1-type domain-containing protein</fullName>
    </recommendedName>
</protein>
<evidence type="ECO:0000313" key="4">
    <source>
        <dbReference type="Proteomes" id="UP000177698"/>
    </source>
</evidence>
<dbReference type="PANTHER" id="PTHR46797:SF1">
    <property type="entry name" value="METHYLPHOSPHONATE SYNTHASE"/>
    <property type="match status" value="1"/>
</dbReference>
<dbReference type="SUPFAM" id="SSF47413">
    <property type="entry name" value="lambda repressor-like DNA-binding domains"/>
    <property type="match status" value="1"/>
</dbReference>
<dbReference type="CDD" id="cd00093">
    <property type="entry name" value="HTH_XRE"/>
    <property type="match status" value="1"/>
</dbReference>
<keyword evidence="1" id="KW-0238">DNA-binding</keyword>
<dbReference type="Gene3D" id="1.10.260.40">
    <property type="entry name" value="lambda repressor-like DNA-binding domains"/>
    <property type="match status" value="1"/>
</dbReference>
<dbReference type="InterPro" id="IPR010982">
    <property type="entry name" value="Lambda_DNA-bd_dom_sf"/>
</dbReference>
<sequence length="70" mass="8260">MNYNNLYQKLSQRIEELRKKKGLTQEELAEKSGLHRAYFWDIENGRNISVKTAYKIAHALEVKVADLFTF</sequence>
<dbReference type="Pfam" id="PF01381">
    <property type="entry name" value="HTH_3"/>
    <property type="match status" value="1"/>
</dbReference>
<dbReference type="AlphaFoldDB" id="A0A1F7IDR6"/>
<dbReference type="GO" id="GO:0003677">
    <property type="term" value="F:DNA binding"/>
    <property type="evidence" value="ECO:0007669"/>
    <property type="project" value="UniProtKB-KW"/>
</dbReference>
<dbReference type="GO" id="GO:0003700">
    <property type="term" value="F:DNA-binding transcription factor activity"/>
    <property type="evidence" value="ECO:0007669"/>
    <property type="project" value="TreeGrafter"/>
</dbReference>
<evidence type="ECO:0000313" key="3">
    <source>
        <dbReference type="EMBL" id="OGK41510.1"/>
    </source>
</evidence>
<proteinExistence type="predicted"/>
<dbReference type="PANTHER" id="PTHR46797">
    <property type="entry name" value="HTH-TYPE TRANSCRIPTIONAL REGULATOR"/>
    <property type="match status" value="1"/>
</dbReference>
<feature type="domain" description="HTH cro/C1-type" evidence="2">
    <location>
        <begin position="14"/>
        <end position="67"/>
    </location>
</feature>
<comment type="caution">
    <text evidence="3">The sequence shown here is derived from an EMBL/GenBank/DDBJ whole genome shotgun (WGS) entry which is preliminary data.</text>
</comment>
<dbReference type="InterPro" id="IPR001387">
    <property type="entry name" value="Cro/C1-type_HTH"/>
</dbReference>
<dbReference type="GO" id="GO:0005829">
    <property type="term" value="C:cytosol"/>
    <property type="evidence" value="ECO:0007669"/>
    <property type="project" value="TreeGrafter"/>
</dbReference>
<dbReference type="InterPro" id="IPR050807">
    <property type="entry name" value="TransReg_Diox_bact_type"/>
</dbReference>
<evidence type="ECO:0000259" key="2">
    <source>
        <dbReference type="PROSITE" id="PS50943"/>
    </source>
</evidence>
<reference evidence="3 4" key="1">
    <citation type="journal article" date="2016" name="Nat. Commun.">
        <title>Thousands of microbial genomes shed light on interconnected biogeochemical processes in an aquifer system.</title>
        <authorList>
            <person name="Anantharaman K."/>
            <person name="Brown C.T."/>
            <person name="Hug L.A."/>
            <person name="Sharon I."/>
            <person name="Castelle C.J."/>
            <person name="Probst A.J."/>
            <person name="Thomas B.C."/>
            <person name="Singh A."/>
            <person name="Wilkins M.J."/>
            <person name="Karaoz U."/>
            <person name="Brodie E.L."/>
            <person name="Williams K.H."/>
            <person name="Hubbard S.S."/>
            <person name="Banfield J.F."/>
        </authorList>
    </citation>
    <scope>NUCLEOTIDE SEQUENCE [LARGE SCALE GENOMIC DNA]</scope>
</reference>
<accession>A0A1F7IDR6</accession>
<name>A0A1F7IDR6_9BACT</name>
<dbReference type="STRING" id="1802056.A2954_00720"/>
<organism evidence="3 4">
    <name type="scientific">Candidatus Roizmanbacteria bacterium RIFCSPLOWO2_01_FULL_37_12</name>
    <dbReference type="NCBI Taxonomy" id="1802056"/>
    <lineage>
        <taxon>Bacteria</taxon>
        <taxon>Candidatus Roizmaniibacteriota</taxon>
    </lineage>
</organism>
<gene>
    <name evidence="3" type="ORF">A2954_00720</name>
</gene>
<dbReference type="SMART" id="SM00530">
    <property type="entry name" value="HTH_XRE"/>
    <property type="match status" value="1"/>
</dbReference>
<dbReference type="PROSITE" id="PS50943">
    <property type="entry name" value="HTH_CROC1"/>
    <property type="match status" value="1"/>
</dbReference>
<dbReference type="Proteomes" id="UP000177698">
    <property type="component" value="Unassembled WGS sequence"/>
</dbReference>
<evidence type="ECO:0000256" key="1">
    <source>
        <dbReference type="ARBA" id="ARBA00023125"/>
    </source>
</evidence>
<dbReference type="EMBL" id="MGAG01000011">
    <property type="protein sequence ID" value="OGK41510.1"/>
    <property type="molecule type" value="Genomic_DNA"/>
</dbReference>